<feature type="transmembrane region" description="Helical" evidence="1">
    <location>
        <begin position="73"/>
        <end position="92"/>
    </location>
</feature>
<dbReference type="Proteomes" id="UP000228945">
    <property type="component" value="Chromosome"/>
</dbReference>
<dbReference type="KEGG" id="cmb:CSW64_20955"/>
<feature type="transmembrane region" description="Helical" evidence="1">
    <location>
        <begin position="98"/>
        <end position="120"/>
    </location>
</feature>
<dbReference type="InterPro" id="IPR005325">
    <property type="entry name" value="DUF308_memb"/>
</dbReference>
<dbReference type="AlphaFoldDB" id="A0A2D2B362"/>
<dbReference type="PANTHER" id="PTHR34989">
    <property type="entry name" value="PROTEIN HDED"/>
    <property type="match status" value="1"/>
</dbReference>
<feature type="transmembrane region" description="Helical" evidence="1">
    <location>
        <begin position="154"/>
        <end position="176"/>
    </location>
</feature>
<dbReference type="Pfam" id="PF03729">
    <property type="entry name" value="DUF308"/>
    <property type="match status" value="1"/>
</dbReference>
<feature type="transmembrane region" description="Helical" evidence="1">
    <location>
        <begin position="127"/>
        <end position="148"/>
    </location>
</feature>
<feature type="transmembrane region" description="Helical" evidence="1">
    <location>
        <begin position="40"/>
        <end position="61"/>
    </location>
</feature>
<evidence type="ECO:0000256" key="1">
    <source>
        <dbReference type="SAM" id="Phobius"/>
    </source>
</evidence>
<dbReference type="EMBL" id="CP024201">
    <property type="protein sequence ID" value="ATQ44678.1"/>
    <property type="molecule type" value="Genomic_DNA"/>
</dbReference>
<dbReference type="GO" id="GO:0005886">
    <property type="term" value="C:plasma membrane"/>
    <property type="evidence" value="ECO:0007669"/>
    <property type="project" value="TreeGrafter"/>
</dbReference>
<organism evidence="2 3">
    <name type="scientific">Caulobacter mirabilis</name>
    <dbReference type="NCBI Taxonomy" id="69666"/>
    <lineage>
        <taxon>Bacteria</taxon>
        <taxon>Pseudomonadati</taxon>
        <taxon>Pseudomonadota</taxon>
        <taxon>Alphaproteobacteria</taxon>
        <taxon>Caulobacterales</taxon>
        <taxon>Caulobacteraceae</taxon>
        <taxon>Caulobacter</taxon>
    </lineage>
</organism>
<feature type="transmembrane region" description="Helical" evidence="1">
    <location>
        <begin position="12"/>
        <end position="34"/>
    </location>
</feature>
<name>A0A2D2B362_9CAUL</name>
<evidence type="ECO:0000313" key="2">
    <source>
        <dbReference type="EMBL" id="ATQ44678.1"/>
    </source>
</evidence>
<protein>
    <recommendedName>
        <fullName evidence="4">HdeD protein</fullName>
    </recommendedName>
</protein>
<evidence type="ECO:0000313" key="3">
    <source>
        <dbReference type="Proteomes" id="UP000228945"/>
    </source>
</evidence>
<proteinExistence type="predicted"/>
<accession>A0A2D2B362</accession>
<reference evidence="2 3" key="1">
    <citation type="submission" date="2017-10" db="EMBL/GenBank/DDBJ databases">
        <title>Genome sequence of Caulobacter mirabilis FWC38.</title>
        <authorList>
            <person name="Fiebig A."/>
            <person name="Crosson S."/>
        </authorList>
    </citation>
    <scope>NUCLEOTIDE SEQUENCE [LARGE SCALE GENOMIC DNA]</scope>
    <source>
        <strain evidence="2 3">FWC 38</strain>
    </source>
</reference>
<dbReference type="PANTHER" id="PTHR34989:SF1">
    <property type="entry name" value="PROTEIN HDED"/>
    <property type="match status" value="1"/>
</dbReference>
<keyword evidence="1" id="KW-0472">Membrane</keyword>
<dbReference type="InterPro" id="IPR052712">
    <property type="entry name" value="Acid_resist_chaperone_HdeD"/>
</dbReference>
<dbReference type="RefSeq" id="WP_099623926.1">
    <property type="nucleotide sequence ID" value="NZ_CP024201.1"/>
</dbReference>
<sequence>MTDAELGRGGRGFTVISVLFGALLVILGFLALAAPMITGLAATITLGVLIAAAGAAGLVAVIRDKGLPGRGWAILWAVAAVALGLLLAFWPASGLATITLFLAAAFIVRGVFAVGLAYSVRKALKSWWWVALGGLVTLLLGLLILFSWPVSAAVMLGVLVAVDLIVYGVALILAGFTAGR</sequence>
<gene>
    <name evidence="2" type="ORF">CSW64_20955</name>
</gene>
<keyword evidence="3" id="KW-1185">Reference proteome</keyword>
<keyword evidence="1" id="KW-0812">Transmembrane</keyword>
<dbReference type="OrthoDB" id="9815400at2"/>
<keyword evidence="1" id="KW-1133">Transmembrane helix</keyword>
<evidence type="ECO:0008006" key="4">
    <source>
        <dbReference type="Google" id="ProtNLM"/>
    </source>
</evidence>